<evidence type="ECO:0000256" key="10">
    <source>
        <dbReference type="ARBA" id="ARBA00022805"/>
    </source>
</evidence>
<keyword evidence="10" id="KW-1002">Plastid outer membrane</keyword>
<evidence type="ECO:0000256" key="7">
    <source>
        <dbReference type="ARBA" id="ARBA00022723"/>
    </source>
</evidence>
<evidence type="ECO:0000256" key="16">
    <source>
        <dbReference type="ARBA" id="ARBA00024013"/>
    </source>
</evidence>
<dbReference type="SUPFAM" id="SSF51294">
    <property type="entry name" value="Hedgehog/intein (Hint) domain"/>
    <property type="match status" value="1"/>
</dbReference>
<evidence type="ECO:0000313" key="19">
    <source>
        <dbReference type="Proteomes" id="UP000789375"/>
    </source>
</evidence>
<keyword evidence="4" id="KW-0150">Chloroplast</keyword>
<dbReference type="InterPro" id="IPR001767">
    <property type="entry name" value="Hedgehog_Hint"/>
</dbReference>
<dbReference type="InterPro" id="IPR006141">
    <property type="entry name" value="Intein_N"/>
</dbReference>
<accession>A0A9N9HTQ2</accession>
<dbReference type="InterPro" id="IPR036844">
    <property type="entry name" value="Hint_dom_sf"/>
</dbReference>
<dbReference type="InterPro" id="IPR045058">
    <property type="entry name" value="GIMA/IAN/Toc"/>
</dbReference>
<evidence type="ECO:0000256" key="3">
    <source>
        <dbReference type="ARBA" id="ARBA00022448"/>
    </source>
</evidence>
<evidence type="ECO:0000313" key="18">
    <source>
        <dbReference type="EMBL" id="CAG8705774.1"/>
    </source>
</evidence>
<protein>
    <submittedName>
        <fullName evidence="18">922_t:CDS:1</fullName>
    </submittedName>
</protein>
<dbReference type="CDD" id="cd00081">
    <property type="entry name" value="Hint"/>
    <property type="match status" value="1"/>
</dbReference>
<dbReference type="GO" id="GO:0016020">
    <property type="term" value="C:membrane"/>
    <property type="evidence" value="ECO:0007669"/>
    <property type="project" value="UniProtKB-SubCell"/>
</dbReference>
<evidence type="ECO:0000256" key="2">
    <source>
        <dbReference type="ARBA" id="ARBA00004167"/>
    </source>
</evidence>
<keyword evidence="12" id="KW-0653">Protein transport</keyword>
<evidence type="ECO:0000256" key="15">
    <source>
        <dbReference type="ARBA" id="ARBA00023136"/>
    </source>
</evidence>
<dbReference type="GO" id="GO:0046872">
    <property type="term" value="F:metal ion binding"/>
    <property type="evidence" value="ECO:0007669"/>
    <property type="project" value="UniProtKB-KW"/>
</dbReference>
<dbReference type="PANTHER" id="PTHR10903:SF135">
    <property type="entry name" value="TRANSLOCASE OF CHLOROPLAST 120, CHLOROPLASTIC-RELATED"/>
    <property type="match status" value="1"/>
</dbReference>
<evidence type="ECO:0000259" key="17">
    <source>
        <dbReference type="PROSITE" id="PS51720"/>
    </source>
</evidence>
<dbReference type="SMART" id="SM00306">
    <property type="entry name" value="HintN"/>
    <property type="match status" value="1"/>
</dbReference>
<dbReference type="AlphaFoldDB" id="A0A9N9HTQ2"/>
<keyword evidence="14" id="KW-0342">GTP-binding</keyword>
<keyword evidence="5" id="KW-0934">Plastid</keyword>
<evidence type="ECO:0000256" key="14">
    <source>
        <dbReference type="ARBA" id="ARBA00023134"/>
    </source>
</evidence>
<comment type="cofactor">
    <cofactor evidence="1">
        <name>Mg(2+)</name>
        <dbReference type="ChEBI" id="CHEBI:18420"/>
    </cofactor>
</comment>
<evidence type="ECO:0000256" key="9">
    <source>
        <dbReference type="ARBA" id="ARBA00022801"/>
    </source>
</evidence>
<dbReference type="GO" id="GO:0015031">
    <property type="term" value="P:protein transport"/>
    <property type="evidence" value="ECO:0007669"/>
    <property type="project" value="UniProtKB-KW"/>
</dbReference>
<dbReference type="GO" id="GO:0016540">
    <property type="term" value="P:protein autoprocessing"/>
    <property type="evidence" value="ECO:0007669"/>
    <property type="project" value="InterPro"/>
</dbReference>
<dbReference type="GO" id="GO:0016539">
    <property type="term" value="P:intein-mediated protein splicing"/>
    <property type="evidence" value="ECO:0007669"/>
    <property type="project" value="InterPro"/>
</dbReference>
<dbReference type="Proteomes" id="UP000789375">
    <property type="component" value="Unassembled WGS sequence"/>
</dbReference>
<dbReference type="Gene3D" id="3.40.50.300">
    <property type="entry name" value="P-loop containing nucleotide triphosphate hydrolases"/>
    <property type="match status" value="1"/>
</dbReference>
<feature type="domain" description="AIG1-type G" evidence="17">
    <location>
        <begin position="16"/>
        <end position="235"/>
    </location>
</feature>
<comment type="subcellular location">
    <subcellularLocation>
        <location evidence="2">Membrane</location>
        <topology evidence="2">Single-pass membrane protein</topology>
    </subcellularLocation>
    <subcellularLocation>
        <location evidence="16">Plastid</location>
        <location evidence="16">Chloroplast outer membrane</location>
    </subcellularLocation>
</comment>
<dbReference type="Pfam" id="PF04548">
    <property type="entry name" value="AIG1"/>
    <property type="match status" value="1"/>
</dbReference>
<keyword evidence="6" id="KW-0812">Transmembrane</keyword>
<keyword evidence="7" id="KW-0479">Metal-binding</keyword>
<dbReference type="InterPro" id="IPR027417">
    <property type="entry name" value="P-loop_NTPase"/>
</dbReference>
<organism evidence="18 19">
    <name type="scientific">Funneliformis mosseae</name>
    <name type="common">Endomycorrhizal fungus</name>
    <name type="synonym">Glomus mosseae</name>
    <dbReference type="NCBI Taxonomy" id="27381"/>
    <lineage>
        <taxon>Eukaryota</taxon>
        <taxon>Fungi</taxon>
        <taxon>Fungi incertae sedis</taxon>
        <taxon>Mucoromycota</taxon>
        <taxon>Glomeromycotina</taxon>
        <taxon>Glomeromycetes</taxon>
        <taxon>Glomerales</taxon>
        <taxon>Glomeraceae</taxon>
        <taxon>Funneliformis</taxon>
    </lineage>
</organism>
<keyword evidence="9" id="KW-0378">Hydrolase</keyword>
<dbReference type="SUPFAM" id="SSF52540">
    <property type="entry name" value="P-loop containing nucleoside triphosphate hydrolases"/>
    <property type="match status" value="1"/>
</dbReference>
<dbReference type="InterPro" id="IPR006703">
    <property type="entry name" value="G_AIG1"/>
</dbReference>
<evidence type="ECO:0000256" key="8">
    <source>
        <dbReference type="ARBA" id="ARBA00022741"/>
    </source>
</evidence>
<dbReference type="InterPro" id="IPR003587">
    <property type="entry name" value="Hint_dom_N"/>
</dbReference>
<evidence type="ECO:0000256" key="1">
    <source>
        <dbReference type="ARBA" id="ARBA00001946"/>
    </source>
</evidence>
<comment type="caution">
    <text evidence="18">The sequence shown here is derived from an EMBL/GenBank/DDBJ whole genome shotgun (WGS) entry which is preliminary data.</text>
</comment>
<dbReference type="PROSITE" id="PS51720">
    <property type="entry name" value="G_AIG1"/>
    <property type="match status" value="1"/>
</dbReference>
<keyword evidence="19" id="KW-1185">Reference proteome</keyword>
<dbReference type="PANTHER" id="PTHR10903">
    <property type="entry name" value="GTPASE, IMAP FAMILY MEMBER-RELATED"/>
    <property type="match status" value="1"/>
</dbReference>
<keyword evidence="15" id="KW-0472">Membrane</keyword>
<feature type="non-terminal residue" evidence="18">
    <location>
        <position position="407"/>
    </location>
</feature>
<sequence length="407" mass="45807">MSTFCFVPQVEVDTMSNCPSILLIGKTGVGKSTLGNLLLGRNVFDVSDSAASLTQGYQTAPIEINEKTFTVVDTHGFFDTNRTNQEILKEVTQEILQCVNGIQAFIFVIEATRFTKEQRDIINQIINFLGEDSLNNMIAVFSKCRKAPTINPDQLFNSFSQEEKDFLNRIGNRFTISPNLEIFDEPNDPIVVRHMTKLKEYIVNFPDLYTTAVFEKVLMARENEYKRKRVNAGPKGFLTHKLINELEACFAADSKVILKNGKVTKISELVIGDYVCCGFEDGKQVYSEVFLMIHADPNAVTKFQSIDFVKQDGSQGNLHITPEHHIFVNNGETDFAKNVTTNTKLFVSDGEKFVTVLPTRVTKERRKGYYSPLTRSGTILVDEVLCSCYASAPPYQALLNFVLVPLR</sequence>
<dbReference type="Gene3D" id="2.170.16.10">
    <property type="entry name" value="Hedgehog/Intein (Hint) domain"/>
    <property type="match status" value="1"/>
</dbReference>
<dbReference type="GO" id="GO:0016787">
    <property type="term" value="F:hydrolase activity"/>
    <property type="evidence" value="ECO:0007669"/>
    <property type="project" value="UniProtKB-KW"/>
</dbReference>
<keyword evidence="8" id="KW-0547">Nucleotide-binding</keyword>
<keyword evidence="11" id="KW-0460">Magnesium</keyword>
<proteinExistence type="predicted"/>
<evidence type="ECO:0000256" key="4">
    <source>
        <dbReference type="ARBA" id="ARBA00022528"/>
    </source>
</evidence>
<gene>
    <name evidence="18" type="ORF">FMOSSE_LOCUS14025</name>
</gene>
<name>A0A9N9HTQ2_FUNMO</name>
<dbReference type="GO" id="GO:0005525">
    <property type="term" value="F:GTP binding"/>
    <property type="evidence" value="ECO:0007669"/>
    <property type="project" value="UniProtKB-KW"/>
</dbReference>
<dbReference type="Pfam" id="PF01079">
    <property type="entry name" value="Hint"/>
    <property type="match status" value="1"/>
</dbReference>
<keyword evidence="13" id="KW-1133">Transmembrane helix</keyword>
<evidence type="ECO:0000256" key="6">
    <source>
        <dbReference type="ARBA" id="ARBA00022692"/>
    </source>
</evidence>
<dbReference type="EMBL" id="CAJVPP010009590">
    <property type="protein sequence ID" value="CAG8705774.1"/>
    <property type="molecule type" value="Genomic_DNA"/>
</dbReference>
<evidence type="ECO:0000256" key="11">
    <source>
        <dbReference type="ARBA" id="ARBA00022842"/>
    </source>
</evidence>
<evidence type="ECO:0000256" key="13">
    <source>
        <dbReference type="ARBA" id="ARBA00022989"/>
    </source>
</evidence>
<evidence type="ECO:0000256" key="5">
    <source>
        <dbReference type="ARBA" id="ARBA00022640"/>
    </source>
</evidence>
<dbReference type="PROSITE" id="PS50817">
    <property type="entry name" value="INTEIN_N_TER"/>
    <property type="match status" value="1"/>
</dbReference>
<evidence type="ECO:0000256" key="12">
    <source>
        <dbReference type="ARBA" id="ARBA00022927"/>
    </source>
</evidence>
<keyword evidence="3" id="KW-0813">Transport</keyword>
<reference evidence="18" key="1">
    <citation type="submission" date="2021-06" db="EMBL/GenBank/DDBJ databases">
        <authorList>
            <person name="Kallberg Y."/>
            <person name="Tangrot J."/>
            <person name="Rosling A."/>
        </authorList>
    </citation>
    <scope>NUCLEOTIDE SEQUENCE</scope>
    <source>
        <strain evidence="18">87-6 pot B 2015</strain>
    </source>
</reference>